<dbReference type="OrthoDB" id="17199at2759"/>
<dbReference type="AlphaFoldDB" id="A0A9P3FC63"/>
<gene>
    <name evidence="1" type="ORF">CKM354_000094400</name>
</gene>
<dbReference type="Proteomes" id="UP000825890">
    <property type="component" value="Unassembled WGS sequence"/>
</dbReference>
<keyword evidence="2" id="KW-1185">Reference proteome</keyword>
<dbReference type="EMBL" id="BOLY01000001">
    <property type="protein sequence ID" value="GIZ37499.1"/>
    <property type="molecule type" value="Genomic_DNA"/>
</dbReference>
<organism evidence="1 2">
    <name type="scientific">Cercospora kikuchii</name>
    <dbReference type="NCBI Taxonomy" id="84275"/>
    <lineage>
        <taxon>Eukaryota</taxon>
        <taxon>Fungi</taxon>
        <taxon>Dikarya</taxon>
        <taxon>Ascomycota</taxon>
        <taxon>Pezizomycotina</taxon>
        <taxon>Dothideomycetes</taxon>
        <taxon>Dothideomycetidae</taxon>
        <taxon>Mycosphaerellales</taxon>
        <taxon>Mycosphaerellaceae</taxon>
        <taxon>Cercospora</taxon>
    </lineage>
</organism>
<accession>A0A9P3FC63</accession>
<sequence length="245" mass="28026">MSTPNNGRDLFTNLPLELLHEIAGYLPLHHRLKLRTVFSKALEDTVAELVGPILKTIYLSPSAHSICKFHRLLSSAFYRRQIRTVVYIPRTISRWRLERITYLHELDFTHNISLMEPLADWSYDLYKTTHDEHMEGDFSMFANYFLAADLAQLSRLSRLVVADGADVVGLNASRLWCGHAHVEERWRLGLSVLRKAAQGIAAERMLELRDDQMNDDAALHDTALFLAAEQGQMKPAVLTLDFPKN</sequence>
<dbReference type="GeneID" id="68286519"/>
<evidence type="ECO:0000313" key="2">
    <source>
        <dbReference type="Proteomes" id="UP000825890"/>
    </source>
</evidence>
<comment type="caution">
    <text evidence="1">The sequence shown here is derived from an EMBL/GenBank/DDBJ whole genome shotgun (WGS) entry which is preliminary data.</text>
</comment>
<evidence type="ECO:0000313" key="1">
    <source>
        <dbReference type="EMBL" id="GIZ37499.1"/>
    </source>
</evidence>
<reference evidence="1 2" key="1">
    <citation type="submission" date="2021-01" db="EMBL/GenBank/DDBJ databases">
        <title>Cercospora kikuchii MAFF 305040 whole genome shotgun sequence.</title>
        <authorList>
            <person name="Kashiwa T."/>
            <person name="Suzuki T."/>
        </authorList>
    </citation>
    <scope>NUCLEOTIDE SEQUENCE [LARGE SCALE GENOMIC DNA]</scope>
    <source>
        <strain evidence="1 2">MAFF 305040</strain>
    </source>
</reference>
<proteinExistence type="predicted"/>
<name>A0A9P3FC63_9PEZI</name>
<protein>
    <recommendedName>
        <fullName evidence="3">F-box domain-containing protein</fullName>
    </recommendedName>
</protein>
<evidence type="ECO:0008006" key="3">
    <source>
        <dbReference type="Google" id="ProtNLM"/>
    </source>
</evidence>
<dbReference type="RefSeq" id="XP_044651986.1">
    <property type="nucleotide sequence ID" value="XM_044796051.1"/>
</dbReference>